<dbReference type="PANTHER" id="PTHR46764:SF1">
    <property type="entry name" value="E3 UBIQUITIN-PROTEIN LIGASE NLA"/>
    <property type="match status" value="1"/>
</dbReference>
<dbReference type="PANTHER" id="PTHR46764">
    <property type="entry name" value="E3 UBIQUITIN-PROTEIN LIGASE BAH1"/>
    <property type="match status" value="1"/>
</dbReference>
<evidence type="ECO:0000313" key="2">
    <source>
        <dbReference type="Proteomes" id="UP001237642"/>
    </source>
</evidence>
<dbReference type="Proteomes" id="UP001237642">
    <property type="component" value="Unassembled WGS sequence"/>
</dbReference>
<protein>
    <submittedName>
        <fullName evidence="1">RING-type E3 ubiquitin transferase</fullName>
    </submittedName>
</protein>
<comment type="caution">
    <text evidence="1">The sequence shown here is derived from an EMBL/GenBank/DDBJ whole genome shotgun (WGS) entry which is preliminary data.</text>
</comment>
<proteinExistence type="predicted"/>
<reference evidence="1" key="2">
    <citation type="submission" date="2023-05" db="EMBL/GenBank/DDBJ databases">
        <authorList>
            <person name="Schelkunov M.I."/>
        </authorList>
    </citation>
    <scope>NUCLEOTIDE SEQUENCE</scope>
    <source>
        <strain evidence="1">Hsosn_3</strain>
        <tissue evidence="1">Leaf</tissue>
    </source>
</reference>
<dbReference type="GO" id="GO:0016740">
    <property type="term" value="F:transferase activity"/>
    <property type="evidence" value="ECO:0007669"/>
    <property type="project" value="UniProtKB-KW"/>
</dbReference>
<dbReference type="InterPro" id="IPR033326">
    <property type="entry name" value="BAH1"/>
</dbReference>
<sequence>MLACFGFGRSQPRYPFTSFVVKVDPSRAGESSVAEFLKQTNLEISSIQMHGDGVSFQISGPLNPKLLIKVLQKTDKTPNIVSLQVGGYFRNLHLPEFEQRQRYRHLRATKTKKRNSAKEKTKKTIAPDFFDGCSLVFNDGKPSLSFQLLDTVKKDIELTCPIFLDIVYDAAASVTIVDELKEAKSTEKCAVCREVGVYEGAIHLENVNNLLSRSSPEYWEECRQSERVERTEQPNEH</sequence>
<gene>
    <name evidence="1" type="ORF">POM88_050937</name>
</gene>
<dbReference type="AlphaFoldDB" id="A0AAD8GZM0"/>
<name>A0AAD8GZM0_9APIA</name>
<keyword evidence="2" id="KW-1185">Reference proteome</keyword>
<reference evidence="1" key="1">
    <citation type="submission" date="2023-02" db="EMBL/GenBank/DDBJ databases">
        <title>Genome of toxic invasive species Heracleum sosnowskyi carries increased number of genes despite the absence of recent whole-genome duplications.</title>
        <authorList>
            <person name="Schelkunov M."/>
            <person name="Shtratnikova V."/>
            <person name="Makarenko M."/>
            <person name="Klepikova A."/>
            <person name="Omelchenko D."/>
            <person name="Novikova G."/>
            <person name="Obukhova E."/>
            <person name="Bogdanov V."/>
            <person name="Penin A."/>
            <person name="Logacheva M."/>
        </authorList>
    </citation>
    <scope>NUCLEOTIDE SEQUENCE</scope>
    <source>
        <strain evidence="1">Hsosn_3</strain>
        <tissue evidence="1">Leaf</tissue>
    </source>
</reference>
<accession>A0AAD8GZM0</accession>
<evidence type="ECO:0000313" key="1">
    <source>
        <dbReference type="EMBL" id="KAK1357681.1"/>
    </source>
</evidence>
<organism evidence="1 2">
    <name type="scientific">Heracleum sosnowskyi</name>
    <dbReference type="NCBI Taxonomy" id="360622"/>
    <lineage>
        <taxon>Eukaryota</taxon>
        <taxon>Viridiplantae</taxon>
        <taxon>Streptophyta</taxon>
        <taxon>Embryophyta</taxon>
        <taxon>Tracheophyta</taxon>
        <taxon>Spermatophyta</taxon>
        <taxon>Magnoliopsida</taxon>
        <taxon>eudicotyledons</taxon>
        <taxon>Gunneridae</taxon>
        <taxon>Pentapetalae</taxon>
        <taxon>asterids</taxon>
        <taxon>campanulids</taxon>
        <taxon>Apiales</taxon>
        <taxon>Apiaceae</taxon>
        <taxon>Apioideae</taxon>
        <taxon>apioid superclade</taxon>
        <taxon>Tordylieae</taxon>
        <taxon>Tordyliinae</taxon>
        <taxon>Heracleum</taxon>
    </lineage>
</organism>
<dbReference type="EMBL" id="JAUIZM010000011">
    <property type="protein sequence ID" value="KAK1357681.1"/>
    <property type="molecule type" value="Genomic_DNA"/>
</dbReference>
<keyword evidence="1" id="KW-0808">Transferase</keyword>